<dbReference type="InterPro" id="IPR051550">
    <property type="entry name" value="SCF-Subunits/Alg-Epimerases"/>
</dbReference>
<evidence type="ECO:0000256" key="5">
    <source>
        <dbReference type="SAM" id="MobiDB-lite"/>
    </source>
</evidence>
<evidence type="ECO:0000256" key="4">
    <source>
        <dbReference type="SAM" id="Coils"/>
    </source>
</evidence>
<feature type="coiled-coil region" evidence="4">
    <location>
        <begin position="41"/>
        <end position="78"/>
    </location>
</feature>
<dbReference type="InterPro" id="IPR039448">
    <property type="entry name" value="Beta_helix"/>
</dbReference>
<dbReference type="Gene3D" id="1.10.510.10">
    <property type="entry name" value="Transferase(Phosphotransferase) domain 1"/>
    <property type="match status" value="1"/>
</dbReference>
<dbReference type="InterPro" id="IPR006633">
    <property type="entry name" value="Carb-bd_sugar_hydrolysis-dom"/>
</dbReference>
<dbReference type="EMBL" id="JAOAOG010000325">
    <property type="protein sequence ID" value="KAJ6228814.1"/>
    <property type="molecule type" value="Genomic_DNA"/>
</dbReference>
<reference evidence="7" key="1">
    <citation type="submission" date="2022-08" db="EMBL/GenBank/DDBJ databases">
        <title>Novel sulfate-reducing endosymbionts in the free-living metamonad Anaeramoeba.</title>
        <authorList>
            <person name="Jerlstrom-Hultqvist J."/>
            <person name="Cepicka I."/>
            <person name="Gallot-Lavallee L."/>
            <person name="Salas-Leiva D."/>
            <person name="Curtis B.A."/>
            <person name="Zahonova K."/>
            <person name="Pipaliya S."/>
            <person name="Dacks J."/>
            <person name="Roger A.J."/>
        </authorList>
    </citation>
    <scope>NUCLEOTIDE SEQUENCE</scope>
    <source>
        <strain evidence="7">Schooner1</strain>
    </source>
</reference>
<dbReference type="InterPro" id="IPR011050">
    <property type="entry name" value="Pectin_lyase_fold/virulence"/>
</dbReference>
<dbReference type="InterPro" id="IPR006626">
    <property type="entry name" value="PbH1"/>
</dbReference>
<keyword evidence="2" id="KW-0677">Repeat</keyword>
<dbReference type="InterPro" id="IPR011009">
    <property type="entry name" value="Kinase-like_dom_sf"/>
</dbReference>
<dbReference type="Pfam" id="PF07714">
    <property type="entry name" value="PK_Tyr_Ser-Thr"/>
    <property type="match status" value="1"/>
</dbReference>
<dbReference type="InterPro" id="IPR012334">
    <property type="entry name" value="Pectin_lyas_fold"/>
</dbReference>
<evidence type="ECO:0000256" key="1">
    <source>
        <dbReference type="ARBA" id="ARBA00004906"/>
    </source>
</evidence>
<evidence type="ECO:0000256" key="2">
    <source>
        <dbReference type="ARBA" id="ARBA00022737"/>
    </source>
</evidence>
<dbReference type="Gene3D" id="2.160.20.10">
    <property type="entry name" value="Single-stranded right-handed beta-helix, Pectin lyase-like"/>
    <property type="match status" value="2"/>
</dbReference>
<name>A0ABQ8X9R7_9EUKA</name>
<sequence>MTTILQEIFKEIEQLSQIEHLLLYNKHRCLRVLDRLDFIYFALQEKDNEFLEKNIKILKDLSRQISKAKLLIIEHTQEKNWINKIVQLTTDKKGFQRQNALLFRRAMNLDLSLSEEWGKLPIDNIDEKYDFLFVKNYVEDLLKNKKSYIKFYEKYQNSDAETKNIDATTLKEDIESALQDIIDLRPKHDIKDELKLFKFSELQNSFPILTNNKWEYSSCQLNEKGIIVKQPTNKKKHRVDDKIEAFSLNYLEHPNILPLYGATFDSEYSLILNLNNGIFLTKLIDSPNYSLKISTLLQIGLQIAEGMNYLHCNDIYCGIIDPQEIILIEKDEKLIPVICGIQMLKENFEITLFEQPHFLISYYSPESTRNEIFNFSTDIYSFGILFWELIAGKKAFSEINNSKIIRNHFLISKNKKNIKAIRPELTMINDENLKELLSDCWNEKPKLRPTFRKVIQRLKRIIENLKETKPEIFDKKEPSLEKLRSEFFVSLFDNYKKQTSHFYSPFSQSIITLESNINTNNNFTDNNNDENNNDLKTTRRSSISSGGNNGISKIICVGKEKEYQTIGEALVKARSGDRIEIYPGIYNEQLVITTDDLEIVGIQNEKHGILIEHAAGSILSFQAHKGSISNITFRYLGQKFFTVEIISGTMEMNNCDISGFGAACLGISRGSQPKIKECLIHHGKVGIAIFNKGNGFFHHCNVFENKYQGICITGNSKATIQNSKIYLNEDYGIQVKENSKGTIRGCEIFYNKLNGVEIESKSLPKFENCNIFENQGNGIFLSEVLRPKLSNNRIYLNKKSGITCKSSCPQTFHNEIFQNFELGIFLNKQSQGEFIGNKIYNNKLAGVQIQDKSDPIFDNNSIFKNTGSAFIARDRSLGTITNNLIYENDRSGIDVESSSDPKFMKNKIYKNSIGVLISFNGKGKFVHNEIFQNKTVQFRIMKNCFPILQNNKIPLGVKNDNNN</sequence>
<dbReference type="InterPro" id="IPR001245">
    <property type="entry name" value="Ser-Thr/Tyr_kinase_cat_dom"/>
</dbReference>
<comment type="pathway">
    <text evidence="1">Protein modification; protein ubiquitination.</text>
</comment>
<dbReference type="SMART" id="SM00710">
    <property type="entry name" value="PbH1"/>
    <property type="match status" value="11"/>
</dbReference>
<keyword evidence="8" id="KW-1185">Reference proteome</keyword>
<keyword evidence="4" id="KW-0175">Coiled coil</keyword>
<dbReference type="Proteomes" id="UP001150062">
    <property type="component" value="Unassembled WGS sequence"/>
</dbReference>
<organism evidence="7 8">
    <name type="scientific">Anaeramoeba flamelloides</name>
    <dbReference type="NCBI Taxonomy" id="1746091"/>
    <lineage>
        <taxon>Eukaryota</taxon>
        <taxon>Metamonada</taxon>
        <taxon>Anaeramoebidae</taxon>
        <taxon>Anaeramoeba</taxon>
    </lineage>
</organism>
<evidence type="ECO:0000313" key="7">
    <source>
        <dbReference type="EMBL" id="KAJ6228814.1"/>
    </source>
</evidence>
<dbReference type="PANTHER" id="PTHR22990:SF15">
    <property type="entry name" value="F-BOX ONLY PROTEIN 10"/>
    <property type="match status" value="1"/>
</dbReference>
<dbReference type="SMART" id="SM00722">
    <property type="entry name" value="CASH"/>
    <property type="match status" value="2"/>
</dbReference>
<evidence type="ECO:0000259" key="6">
    <source>
        <dbReference type="PROSITE" id="PS50011"/>
    </source>
</evidence>
<dbReference type="InterPro" id="IPR000719">
    <property type="entry name" value="Prot_kinase_dom"/>
</dbReference>
<evidence type="ECO:0000256" key="3">
    <source>
        <dbReference type="ARBA" id="ARBA00022786"/>
    </source>
</evidence>
<dbReference type="SUPFAM" id="SSF51126">
    <property type="entry name" value="Pectin lyase-like"/>
    <property type="match status" value="2"/>
</dbReference>
<keyword evidence="3" id="KW-0833">Ubl conjugation pathway</keyword>
<comment type="caution">
    <text evidence="7">The sequence shown here is derived from an EMBL/GenBank/DDBJ whole genome shotgun (WGS) entry which is preliminary data.</text>
</comment>
<protein>
    <submittedName>
        <fullName evidence="7">F-box only protein</fullName>
    </submittedName>
</protein>
<accession>A0ABQ8X9R7</accession>
<dbReference type="InterPro" id="IPR022441">
    <property type="entry name" value="Para_beta_helix_rpt-2"/>
</dbReference>
<dbReference type="PANTHER" id="PTHR22990">
    <property type="entry name" value="F-BOX ONLY PROTEIN"/>
    <property type="match status" value="1"/>
</dbReference>
<dbReference type="NCBIfam" id="TIGR03804">
    <property type="entry name" value="para_beta_helix"/>
    <property type="match status" value="2"/>
</dbReference>
<proteinExistence type="predicted"/>
<feature type="region of interest" description="Disordered" evidence="5">
    <location>
        <begin position="522"/>
        <end position="545"/>
    </location>
</feature>
<dbReference type="PROSITE" id="PS50011">
    <property type="entry name" value="PROTEIN_KINASE_DOM"/>
    <property type="match status" value="1"/>
</dbReference>
<dbReference type="SUPFAM" id="SSF56112">
    <property type="entry name" value="Protein kinase-like (PK-like)"/>
    <property type="match status" value="1"/>
</dbReference>
<feature type="domain" description="Protein kinase" evidence="6">
    <location>
        <begin position="188"/>
        <end position="462"/>
    </location>
</feature>
<dbReference type="Pfam" id="PF13229">
    <property type="entry name" value="Beta_helix"/>
    <property type="match status" value="1"/>
</dbReference>
<evidence type="ECO:0000313" key="8">
    <source>
        <dbReference type="Proteomes" id="UP001150062"/>
    </source>
</evidence>
<gene>
    <name evidence="7" type="ORF">M0813_08309</name>
</gene>